<dbReference type="InterPro" id="IPR004345">
    <property type="entry name" value="TB2_DP1_HVA22"/>
</dbReference>
<evidence type="ECO:0000313" key="3">
    <source>
        <dbReference type="Proteomes" id="UP000053105"/>
    </source>
</evidence>
<dbReference type="PANTHER" id="PTHR12300:SF117">
    <property type="entry name" value="LP05237P-RELATED"/>
    <property type="match status" value="1"/>
</dbReference>
<evidence type="ECO:0000256" key="1">
    <source>
        <dbReference type="RuleBase" id="RU362006"/>
    </source>
</evidence>
<keyword evidence="3" id="KW-1185">Reference proteome</keyword>
<dbReference type="GO" id="GO:0071782">
    <property type="term" value="C:endoplasmic reticulum tubular network"/>
    <property type="evidence" value="ECO:0007669"/>
    <property type="project" value="TreeGrafter"/>
</dbReference>
<dbReference type="GO" id="GO:0071786">
    <property type="term" value="P:endoplasmic reticulum tubular network organization"/>
    <property type="evidence" value="ECO:0007669"/>
    <property type="project" value="TreeGrafter"/>
</dbReference>
<dbReference type="EMBL" id="KQ435753">
    <property type="protein sequence ID" value="KOX76075.1"/>
    <property type="molecule type" value="Genomic_DNA"/>
</dbReference>
<accession>A0A0M9A2Q4</accession>
<reference evidence="2 3" key="1">
    <citation type="submission" date="2015-07" db="EMBL/GenBank/DDBJ databases">
        <title>The genome of Melipona quadrifasciata.</title>
        <authorList>
            <person name="Pan H."/>
            <person name="Kapheim K."/>
        </authorList>
    </citation>
    <scope>NUCLEOTIDE SEQUENCE [LARGE SCALE GENOMIC DNA]</scope>
    <source>
        <strain evidence="2">0111107301</strain>
        <tissue evidence="2">Whole body</tissue>
    </source>
</reference>
<keyword evidence="2" id="KW-0675">Receptor</keyword>
<dbReference type="AlphaFoldDB" id="A0A0M9A2Q4"/>
<gene>
    <name evidence="2" type="ORF">WN51_11790</name>
</gene>
<dbReference type="GO" id="GO:0005881">
    <property type="term" value="C:cytoplasmic microtubule"/>
    <property type="evidence" value="ECO:0007669"/>
    <property type="project" value="TreeGrafter"/>
</dbReference>
<dbReference type="Pfam" id="PF03134">
    <property type="entry name" value="TB2_DP1_HVA22"/>
    <property type="match status" value="1"/>
</dbReference>
<protein>
    <recommendedName>
        <fullName evidence="1">Receptor expression-enhancing protein</fullName>
    </recommendedName>
</protein>
<dbReference type="PANTHER" id="PTHR12300">
    <property type="entry name" value="HVA22-LIKE PROTEINS"/>
    <property type="match status" value="1"/>
</dbReference>
<comment type="subcellular location">
    <subcellularLocation>
        <location evidence="1">Membrane</location>
        <topology evidence="1">Multi-pass membrane protein</topology>
    </subcellularLocation>
</comment>
<proteinExistence type="inferred from homology"/>
<sequence length="372" mass="42037">MSLDKQFQTIICRLNEEICNERDSANLKFERVANNGLIVNLKNFGFTERVHNLEDGENHRENQQVLINEYLYVFDWVFSYMLGIQKAQCHVDVTSSITSPYFFVPGDAPRSKSARHEGVVKRARDSQSSRRVAAARNESVVLGGDDPLGVLRDLALLISGSQPFSDHVAPKHLWNPDDPPSHCWLFGLHVQSQNILMSQKCLSIEKIAISVRQFVPGLRVVQGGEDEEREGILVENQLKQSHPVFEYFLNLNDASFAFELYITIAALILKFPFYYEIKTILVIWLLSPATKGSSILYRRFVHPALIRREAEIDEALARATEQSYSAVLHLGSKGVNYATTVLMQTAIKVSSGLASTTLAYEYRNDESGRLVR</sequence>
<dbReference type="GO" id="GO:0005789">
    <property type="term" value="C:endoplasmic reticulum membrane"/>
    <property type="evidence" value="ECO:0007669"/>
    <property type="project" value="TreeGrafter"/>
</dbReference>
<organism evidence="2 3">
    <name type="scientific">Melipona quadrifasciata</name>
    <dbReference type="NCBI Taxonomy" id="166423"/>
    <lineage>
        <taxon>Eukaryota</taxon>
        <taxon>Metazoa</taxon>
        <taxon>Ecdysozoa</taxon>
        <taxon>Arthropoda</taxon>
        <taxon>Hexapoda</taxon>
        <taxon>Insecta</taxon>
        <taxon>Pterygota</taxon>
        <taxon>Neoptera</taxon>
        <taxon>Endopterygota</taxon>
        <taxon>Hymenoptera</taxon>
        <taxon>Apocrita</taxon>
        <taxon>Aculeata</taxon>
        <taxon>Apoidea</taxon>
        <taxon>Anthophila</taxon>
        <taxon>Apidae</taxon>
        <taxon>Melipona</taxon>
    </lineage>
</organism>
<dbReference type="GO" id="GO:0008017">
    <property type="term" value="F:microtubule binding"/>
    <property type="evidence" value="ECO:0007669"/>
    <property type="project" value="TreeGrafter"/>
</dbReference>
<dbReference type="STRING" id="166423.A0A0M9A2Q4"/>
<dbReference type="OrthoDB" id="10009287at2759"/>
<name>A0A0M9A2Q4_9HYME</name>
<comment type="similarity">
    <text evidence="1">Belongs to the DP1 family.</text>
</comment>
<evidence type="ECO:0000313" key="2">
    <source>
        <dbReference type="EMBL" id="KOX76075.1"/>
    </source>
</evidence>
<dbReference type="Proteomes" id="UP000053105">
    <property type="component" value="Unassembled WGS sequence"/>
</dbReference>